<organism evidence="3 4">
    <name type="scientific">Steccherinum ochraceum</name>
    <dbReference type="NCBI Taxonomy" id="92696"/>
    <lineage>
        <taxon>Eukaryota</taxon>
        <taxon>Fungi</taxon>
        <taxon>Dikarya</taxon>
        <taxon>Basidiomycota</taxon>
        <taxon>Agaricomycotina</taxon>
        <taxon>Agaricomycetes</taxon>
        <taxon>Polyporales</taxon>
        <taxon>Steccherinaceae</taxon>
        <taxon>Steccherinum</taxon>
    </lineage>
</organism>
<proteinExistence type="predicted"/>
<feature type="chain" id="PRO_5020306829" evidence="2">
    <location>
        <begin position="24"/>
        <end position="63"/>
    </location>
</feature>
<sequence>MLSFKAYLTLFTILCTILALARAAPSNEKRGGHVVPVTSENVGTGLHEPTAAKHALPPMDIEG</sequence>
<accession>A0A4R0R4C9</accession>
<dbReference type="EMBL" id="RWJN01000402">
    <property type="protein sequence ID" value="TCD62102.1"/>
    <property type="molecule type" value="Genomic_DNA"/>
</dbReference>
<name>A0A4R0R4C9_9APHY</name>
<evidence type="ECO:0000313" key="3">
    <source>
        <dbReference type="EMBL" id="TCD62102.1"/>
    </source>
</evidence>
<reference evidence="3 4" key="1">
    <citation type="submission" date="2018-11" db="EMBL/GenBank/DDBJ databases">
        <title>Genome assembly of Steccherinum ochraceum LE-BIN_3174, the white-rot fungus of the Steccherinaceae family (The Residual Polyporoid clade, Polyporales, Basidiomycota).</title>
        <authorList>
            <person name="Fedorova T.V."/>
            <person name="Glazunova O.A."/>
            <person name="Landesman E.O."/>
            <person name="Moiseenko K.V."/>
            <person name="Psurtseva N.V."/>
            <person name="Savinova O.S."/>
            <person name="Shakhova N.V."/>
            <person name="Tyazhelova T.V."/>
            <person name="Vasina D.V."/>
        </authorList>
    </citation>
    <scope>NUCLEOTIDE SEQUENCE [LARGE SCALE GENOMIC DNA]</scope>
    <source>
        <strain evidence="3 4">LE-BIN_3174</strain>
    </source>
</reference>
<evidence type="ECO:0000256" key="2">
    <source>
        <dbReference type="SAM" id="SignalP"/>
    </source>
</evidence>
<keyword evidence="4" id="KW-1185">Reference proteome</keyword>
<keyword evidence="2" id="KW-0732">Signal</keyword>
<gene>
    <name evidence="3" type="ORF">EIP91_007477</name>
</gene>
<feature type="region of interest" description="Disordered" evidence="1">
    <location>
        <begin position="25"/>
        <end position="63"/>
    </location>
</feature>
<comment type="caution">
    <text evidence="3">The sequence shown here is derived from an EMBL/GenBank/DDBJ whole genome shotgun (WGS) entry which is preliminary data.</text>
</comment>
<protein>
    <submittedName>
        <fullName evidence="3">Uncharacterized protein</fullName>
    </submittedName>
</protein>
<dbReference type="AlphaFoldDB" id="A0A4R0R4C9"/>
<evidence type="ECO:0000313" key="4">
    <source>
        <dbReference type="Proteomes" id="UP000292702"/>
    </source>
</evidence>
<evidence type="ECO:0000256" key="1">
    <source>
        <dbReference type="SAM" id="MobiDB-lite"/>
    </source>
</evidence>
<dbReference type="Proteomes" id="UP000292702">
    <property type="component" value="Unassembled WGS sequence"/>
</dbReference>
<feature type="signal peptide" evidence="2">
    <location>
        <begin position="1"/>
        <end position="23"/>
    </location>
</feature>